<dbReference type="EMBL" id="CP000481">
    <property type="protein sequence ID" value="ABK52837.1"/>
    <property type="molecule type" value="Genomic_DNA"/>
</dbReference>
<feature type="transmembrane region" description="Helical" evidence="1">
    <location>
        <begin position="47"/>
        <end position="71"/>
    </location>
</feature>
<evidence type="ECO:0000313" key="3">
    <source>
        <dbReference type="Proteomes" id="UP000008221"/>
    </source>
</evidence>
<keyword evidence="3" id="KW-1185">Reference proteome</keyword>
<keyword evidence="1" id="KW-0812">Transmembrane</keyword>
<dbReference type="eggNOG" id="ENOG5032YM2">
    <property type="taxonomic scope" value="Bacteria"/>
</dbReference>
<dbReference type="OrthoDB" id="5186135at2"/>
<sequence>MTQHPRREIVVASPRQAAGRRYPAVEDLYSASSYGETLLRSLMRAQLGLSLSVLAPAAALVALYPLLVVLLPTLATATMGPVPLSLVILGGGLYPPLVALAFWYVRRSHRVERRFAEILAKDNEESA</sequence>
<organism evidence="2 3">
    <name type="scientific">Acidothermus cellulolyticus (strain ATCC 43068 / DSM 8971 / 11B)</name>
    <dbReference type="NCBI Taxonomy" id="351607"/>
    <lineage>
        <taxon>Bacteria</taxon>
        <taxon>Bacillati</taxon>
        <taxon>Actinomycetota</taxon>
        <taxon>Actinomycetes</taxon>
        <taxon>Acidothermales</taxon>
        <taxon>Acidothermaceae</taxon>
        <taxon>Acidothermus</taxon>
    </lineage>
</organism>
<dbReference type="AlphaFoldDB" id="A0LTS7"/>
<feature type="transmembrane region" description="Helical" evidence="1">
    <location>
        <begin position="83"/>
        <end position="105"/>
    </location>
</feature>
<dbReference type="KEGG" id="ace:Acel_1064"/>
<dbReference type="HOGENOM" id="CLU_136228_1_0_11"/>
<accession>A0LTS7</accession>
<gene>
    <name evidence="2" type="ordered locus">Acel_1064</name>
</gene>
<reference evidence="2 3" key="1">
    <citation type="journal article" date="2009" name="Genome Res.">
        <title>Complete genome of the cellulolytic thermophile Acidothermus cellulolyticus 11B provides insights into its ecophysiological and evolutionary adaptations.</title>
        <authorList>
            <person name="Barabote R.D."/>
            <person name="Xie G."/>
            <person name="Leu D.H."/>
            <person name="Normand P."/>
            <person name="Necsulea A."/>
            <person name="Daubin V."/>
            <person name="Medigue C."/>
            <person name="Adney W.S."/>
            <person name="Xu X.C."/>
            <person name="Lapidus A."/>
            <person name="Parales R.E."/>
            <person name="Detter C."/>
            <person name="Pujic P."/>
            <person name="Bruce D."/>
            <person name="Lavire C."/>
            <person name="Challacombe J.F."/>
            <person name="Brettin T.S."/>
            <person name="Berry A.M."/>
        </authorList>
    </citation>
    <scope>NUCLEOTIDE SEQUENCE [LARGE SCALE GENOMIC DNA]</scope>
    <source>
        <strain evidence="3">ATCC 43068 / DSM 8971 / 11B</strain>
    </source>
</reference>
<evidence type="ECO:0000313" key="2">
    <source>
        <dbReference type="EMBL" id="ABK52837.1"/>
    </source>
</evidence>
<dbReference type="Proteomes" id="UP000008221">
    <property type="component" value="Chromosome"/>
</dbReference>
<proteinExistence type="predicted"/>
<protein>
    <submittedName>
        <fullName evidence="2">Integral membrane protein</fullName>
    </submittedName>
</protein>
<dbReference type="RefSeq" id="WP_011719900.1">
    <property type="nucleotide sequence ID" value="NC_008578.1"/>
</dbReference>
<dbReference type="InParanoid" id="A0LTS7"/>
<name>A0LTS7_ACIC1</name>
<keyword evidence="1" id="KW-0472">Membrane</keyword>
<keyword evidence="1" id="KW-1133">Transmembrane helix</keyword>
<dbReference type="STRING" id="351607.Acel_1064"/>
<evidence type="ECO:0000256" key="1">
    <source>
        <dbReference type="SAM" id="Phobius"/>
    </source>
</evidence>